<keyword evidence="1" id="KW-0808">Transferase</keyword>
<dbReference type="PROSITE" id="PS50011">
    <property type="entry name" value="PROTEIN_KINASE_DOM"/>
    <property type="match status" value="1"/>
</dbReference>
<evidence type="ECO:0000256" key="2">
    <source>
        <dbReference type="ARBA" id="ARBA00022741"/>
    </source>
</evidence>
<keyword evidence="7" id="KW-1185">Reference proteome</keyword>
<dbReference type="InterPro" id="IPR045269">
    <property type="entry name" value="Atg1-like"/>
</dbReference>
<dbReference type="Proteomes" id="UP000287188">
    <property type="component" value="Unassembled WGS sequence"/>
</dbReference>
<dbReference type="GO" id="GO:0005524">
    <property type="term" value="F:ATP binding"/>
    <property type="evidence" value="ECO:0007669"/>
    <property type="project" value="UniProtKB-KW"/>
</dbReference>
<comment type="caution">
    <text evidence="6">The sequence shown here is derived from an EMBL/GenBank/DDBJ whole genome shotgun (WGS) entry which is preliminary data.</text>
</comment>
<sequence length="223" mass="25320">MDSSLLYCLHCGAANDVAATHCFACDHQLDQQELDAEPEALLHDRYQLLYKAGIGGFGAVYKALDTHKKNQSVALKQIMLRGLTAQEVIEATDGFNREVQILSRLSHPHLPAILDHFTDAENWYLVMSFIAGETLETYILHPTVPEQTRTLPFHEVLDIAMQLCSILDYLHTHQPPVIFRDLKPGNIMRTPEGKLYVIDFGIARHFKPGQAKHDLWFSRLCRT</sequence>
<dbReference type="Gene3D" id="1.10.510.10">
    <property type="entry name" value="Transferase(Phosphotransferase) domain 1"/>
    <property type="match status" value="1"/>
</dbReference>
<evidence type="ECO:0000256" key="4">
    <source>
        <dbReference type="ARBA" id="ARBA00022840"/>
    </source>
</evidence>
<protein>
    <recommendedName>
        <fullName evidence="5">Protein kinase domain-containing protein</fullName>
    </recommendedName>
</protein>
<keyword evidence="4" id="KW-0067">ATP-binding</keyword>
<keyword evidence="3" id="KW-0418">Kinase</keyword>
<dbReference type="GO" id="GO:0004674">
    <property type="term" value="F:protein serine/threonine kinase activity"/>
    <property type="evidence" value="ECO:0007669"/>
    <property type="project" value="InterPro"/>
</dbReference>
<dbReference type="GO" id="GO:0005829">
    <property type="term" value="C:cytosol"/>
    <property type="evidence" value="ECO:0007669"/>
    <property type="project" value="TreeGrafter"/>
</dbReference>
<dbReference type="GO" id="GO:0042594">
    <property type="term" value="P:response to starvation"/>
    <property type="evidence" value="ECO:0007669"/>
    <property type="project" value="TreeGrafter"/>
</dbReference>
<dbReference type="PANTHER" id="PTHR24348:SF22">
    <property type="entry name" value="NON-SPECIFIC SERINE_THREONINE PROTEIN KINASE"/>
    <property type="match status" value="1"/>
</dbReference>
<evidence type="ECO:0000256" key="1">
    <source>
        <dbReference type="ARBA" id="ARBA00022679"/>
    </source>
</evidence>
<proteinExistence type="predicted"/>
<dbReference type="Gene3D" id="3.30.200.20">
    <property type="entry name" value="Phosphorylase Kinase, domain 1"/>
    <property type="match status" value="1"/>
</dbReference>
<dbReference type="GO" id="GO:0005776">
    <property type="term" value="C:autophagosome"/>
    <property type="evidence" value="ECO:0007669"/>
    <property type="project" value="TreeGrafter"/>
</dbReference>
<keyword evidence="2" id="KW-0547">Nucleotide-binding</keyword>
<accession>A0A402AW70</accession>
<feature type="domain" description="Protein kinase" evidence="5">
    <location>
        <begin position="46"/>
        <end position="223"/>
    </location>
</feature>
<organism evidence="6 7">
    <name type="scientific">Dictyobacter kobayashii</name>
    <dbReference type="NCBI Taxonomy" id="2014872"/>
    <lineage>
        <taxon>Bacteria</taxon>
        <taxon>Bacillati</taxon>
        <taxon>Chloroflexota</taxon>
        <taxon>Ktedonobacteria</taxon>
        <taxon>Ktedonobacterales</taxon>
        <taxon>Dictyobacteraceae</taxon>
        <taxon>Dictyobacter</taxon>
    </lineage>
</organism>
<dbReference type="CDD" id="cd14014">
    <property type="entry name" value="STKc_PknB_like"/>
    <property type="match status" value="1"/>
</dbReference>
<dbReference type="Pfam" id="PF00069">
    <property type="entry name" value="Pkinase"/>
    <property type="match status" value="1"/>
</dbReference>
<gene>
    <name evidence="6" type="ORF">KDK_71900</name>
</gene>
<dbReference type="GO" id="GO:0034045">
    <property type="term" value="C:phagophore assembly site membrane"/>
    <property type="evidence" value="ECO:0007669"/>
    <property type="project" value="TreeGrafter"/>
</dbReference>
<dbReference type="AlphaFoldDB" id="A0A402AW70"/>
<reference evidence="7" key="1">
    <citation type="submission" date="2018-12" db="EMBL/GenBank/DDBJ databases">
        <title>Tengunoibacter tsumagoiensis gen. nov., sp. nov., Dictyobacter kobayashii sp. nov., D. alpinus sp. nov., and D. joshuensis sp. nov. and description of Dictyobacteraceae fam. nov. within the order Ktedonobacterales isolated from Tengu-no-mugimeshi.</title>
        <authorList>
            <person name="Wang C.M."/>
            <person name="Zheng Y."/>
            <person name="Sakai Y."/>
            <person name="Toyoda A."/>
            <person name="Minakuchi Y."/>
            <person name="Abe K."/>
            <person name="Yokota A."/>
            <person name="Yabe S."/>
        </authorList>
    </citation>
    <scope>NUCLEOTIDE SEQUENCE [LARGE SCALE GENOMIC DNA]</scope>
    <source>
        <strain evidence="7">Uno11</strain>
    </source>
</reference>
<dbReference type="RefSeq" id="WP_126556838.1">
    <property type="nucleotide sequence ID" value="NZ_BIFS01000002.1"/>
</dbReference>
<dbReference type="OrthoDB" id="136279at2"/>
<evidence type="ECO:0000313" key="6">
    <source>
        <dbReference type="EMBL" id="GCE23390.1"/>
    </source>
</evidence>
<evidence type="ECO:0000256" key="3">
    <source>
        <dbReference type="ARBA" id="ARBA00022777"/>
    </source>
</evidence>
<name>A0A402AW70_9CHLR</name>
<dbReference type="InterPro" id="IPR011009">
    <property type="entry name" value="Kinase-like_dom_sf"/>
</dbReference>
<dbReference type="SUPFAM" id="SSF56112">
    <property type="entry name" value="Protein kinase-like (PK-like)"/>
    <property type="match status" value="1"/>
</dbReference>
<dbReference type="SMART" id="SM00220">
    <property type="entry name" value="S_TKc"/>
    <property type="match status" value="1"/>
</dbReference>
<evidence type="ECO:0000313" key="7">
    <source>
        <dbReference type="Proteomes" id="UP000287188"/>
    </source>
</evidence>
<evidence type="ECO:0000259" key="5">
    <source>
        <dbReference type="PROSITE" id="PS50011"/>
    </source>
</evidence>
<dbReference type="EMBL" id="BIFS01000002">
    <property type="protein sequence ID" value="GCE23390.1"/>
    <property type="molecule type" value="Genomic_DNA"/>
</dbReference>
<dbReference type="InterPro" id="IPR000719">
    <property type="entry name" value="Prot_kinase_dom"/>
</dbReference>
<dbReference type="PANTHER" id="PTHR24348">
    <property type="entry name" value="SERINE/THREONINE-PROTEIN KINASE UNC-51-RELATED"/>
    <property type="match status" value="1"/>
</dbReference>